<name>A0A1X9HHZ3_VITPS</name>
<feature type="region of interest" description="Disordered" evidence="3">
    <location>
        <begin position="844"/>
        <end position="864"/>
    </location>
</feature>
<sequence>MERTRFSGSPVFSDFTGIAAAARSVSSHLPQRNYGSRVVQEALEHLASIDLIELCNEAKVERCRATRDLSSCGRYVQHVLNSCGHASLCAECSQRCDVCPICRMPIPKNGNKLRCRLYYECIEAGLISKRYDDRFQEKDDSEKQQTADVQRLYSLFDVAMENNLVSLICHYVTDVCMDESAVSSDPVIAFLLDEVVVKDWCKRTFRNIITELQGIYNLEVEEMKTRLSLLLKFSVQLAGVASVLEVLESSFNGTISSQLHDLHQLQESILKTKQHMEIMIWCIRHQFLENVRSRYSKFSSWRSLVRERKSAAIQRSWPDSVDHTAEPTKECGTLFIEDALLNLEIDQGRAQEMGEESEVASLQKDGGSTFFRSKIEGLAGCYPFENLRAAADILFLSGSSDLVVAKQAIFLYYLFDRHWTMPDEKWRHIVDDFAATFSITRHSLLESFTFYLLDDHTDEALQEACLLLPEISGPGTHPKIAQVLLERQNPDAALMVLRWSGHDGGSQLVSLGEAVNVVRVRVECALVTEAFMYQRLLCTKIKEKQLRDGLASNVPEVSKGESRTWMDWMETLVTEICCLCIRRGLVDRMIELPWNFDEEKCLHKCLLEYAIDDPSTIVGSLLVVFYLQRYRYTEAYQVDRKLQSVEQDFISKSSVQEEVLTRMKSTSHWRSGLVDKSMELLPEGQRQQVKTGKLLDISAASDNEFQIQTSDIPKIPEPNSSLLLLPTSTISSLAPRMDHMVSPSKPSVFKTPSKLGGAVNNSHFGLGNYNSPSIFHGSSFTNIERGQKPQTGISTNFKFDDISTPQSLRRFSPMNASLKEINRSSSRVLQKSNFQGNQFDKVSPEAEQDGFTNEFKSTSPPSRRIMANPATTPGSEHGLFKDAAQDLNPNISGKRVLSDGPDRPWSVVPSSNVMEVSWSYQDNGSAVDEMNANGGPRWRSDEMSEGEEKQSPERVIGVGSYTTPARGIRRIRLSRR</sequence>
<dbReference type="PANTHER" id="PTHR47358:SF2">
    <property type="entry name" value="E3 UBIQUITIN-PROTEIN LIGASE HOS1"/>
    <property type="match status" value="1"/>
</dbReference>
<dbReference type="PANTHER" id="PTHR47358">
    <property type="entry name" value="E3 UBIQUITIN-PROTEIN LIGASE HOS1"/>
    <property type="match status" value="1"/>
</dbReference>
<proteinExistence type="evidence at transcript level"/>
<evidence type="ECO:0000256" key="1">
    <source>
        <dbReference type="ARBA" id="ARBA00004123"/>
    </source>
</evidence>
<evidence type="ECO:0000259" key="4">
    <source>
        <dbReference type="Pfam" id="PF13934"/>
    </source>
</evidence>
<dbReference type="InterPro" id="IPR013083">
    <property type="entry name" value="Znf_RING/FYVE/PHD"/>
</dbReference>
<evidence type="ECO:0000256" key="3">
    <source>
        <dbReference type="SAM" id="MobiDB-lite"/>
    </source>
</evidence>
<dbReference type="EMBL" id="KU296029">
    <property type="protein sequence ID" value="ANF04570.1"/>
    <property type="molecule type" value="mRNA"/>
</dbReference>
<dbReference type="Pfam" id="PF13934">
    <property type="entry name" value="ELYS"/>
    <property type="match status" value="1"/>
</dbReference>
<feature type="domain" description="ELYS-like" evidence="4">
    <location>
        <begin position="333"/>
        <end position="608"/>
    </location>
</feature>
<dbReference type="InterPro" id="IPR044718">
    <property type="entry name" value="HOS1"/>
</dbReference>
<feature type="compositionally biased region" description="Polar residues" evidence="3">
    <location>
        <begin position="850"/>
        <end position="861"/>
    </location>
</feature>
<dbReference type="GO" id="GO:0004842">
    <property type="term" value="F:ubiquitin-protein transferase activity"/>
    <property type="evidence" value="ECO:0007669"/>
    <property type="project" value="InterPro"/>
</dbReference>
<dbReference type="AlphaFoldDB" id="A0A1X9HHZ3"/>
<dbReference type="Gene3D" id="3.30.40.10">
    <property type="entry name" value="Zinc/RING finger domain, C3HC4 (zinc finger)"/>
    <property type="match status" value="1"/>
</dbReference>
<feature type="compositionally biased region" description="Basic and acidic residues" evidence="3">
    <location>
        <begin position="938"/>
        <end position="952"/>
    </location>
</feature>
<dbReference type="GO" id="GO:0016567">
    <property type="term" value="P:protein ubiquitination"/>
    <property type="evidence" value="ECO:0007669"/>
    <property type="project" value="InterPro"/>
</dbReference>
<keyword evidence="2" id="KW-0539">Nucleus</keyword>
<feature type="region of interest" description="Disordered" evidence="3">
    <location>
        <begin position="931"/>
        <end position="962"/>
    </location>
</feature>
<evidence type="ECO:0000313" key="5">
    <source>
        <dbReference type="EMBL" id="ANF04570.1"/>
    </source>
</evidence>
<organism evidence="5">
    <name type="scientific">Vitis pseudoreticulata</name>
    <name type="common">Chinese wild grapevine</name>
    <dbReference type="NCBI Taxonomy" id="231512"/>
    <lineage>
        <taxon>Eukaryota</taxon>
        <taxon>Viridiplantae</taxon>
        <taxon>Streptophyta</taxon>
        <taxon>Embryophyta</taxon>
        <taxon>Tracheophyta</taxon>
        <taxon>Spermatophyta</taxon>
        <taxon>Magnoliopsida</taxon>
        <taxon>eudicotyledons</taxon>
        <taxon>Gunneridae</taxon>
        <taxon>Pentapetalae</taxon>
        <taxon>rosids</taxon>
        <taxon>Vitales</taxon>
        <taxon>Vitaceae</taxon>
        <taxon>Viteae</taxon>
        <taxon>Vitis</taxon>
    </lineage>
</organism>
<dbReference type="InterPro" id="IPR025151">
    <property type="entry name" value="ELYS_dom"/>
</dbReference>
<reference evidence="5" key="1">
    <citation type="submission" date="2015-12" db="EMBL/GenBank/DDBJ databases">
        <title>VpHOS1 interacts with VpICE1 and mediates its degradation.</title>
        <authorList>
            <person name="Wang Y."/>
            <person name="Yao W."/>
        </authorList>
    </citation>
    <scope>NUCLEOTIDE SEQUENCE</scope>
</reference>
<accession>A0A1X9HHZ3</accession>
<protein>
    <submittedName>
        <fullName evidence="5">E3 ubiquitin-protein ligase HOS1-like protein</fullName>
    </submittedName>
</protein>
<dbReference type="GO" id="GO:0005634">
    <property type="term" value="C:nucleus"/>
    <property type="evidence" value="ECO:0007669"/>
    <property type="project" value="UniProtKB-SubCell"/>
</dbReference>
<evidence type="ECO:0000256" key="2">
    <source>
        <dbReference type="ARBA" id="ARBA00023242"/>
    </source>
</evidence>
<comment type="subcellular location">
    <subcellularLocation>
        <location evidence="1">Nucleus</location>
    </subcellularLocation>
</comment>